<keyword evidence="5" id="KW-1185">Reference proteome</keyword>
<protein>
    <submittedName>
        <fullName evidence="4">Uncharacterized protein</fullName>
    </submittedName>
</protein>
<dbReference type="Proteomes" id="UP001189429">
    <property type="component" value="Unassembled WGS sequence"/>
</dbReference>
<feature type="compositionally biased region" description="Polar residues" evidence="3">
    <location>
        <begin position="2218"/>
        <end position="2228"/>
    </location>
</feature>
<sequence>MLDTAGLRSPLKAALEQFLLRHLAPYVDGISLEKLRLGVFAGSLELKDLQVRPDALALLGLEGVRVRSGSIRLIRLSVPWSKLATGKLRARVESVHLEVEQIEAEASRPRSEVVAEVREAKRKAIDLREAQLRELLQEKRDRAEAAEGGGQGASYVVKLARKIFNNICVDLSDLTVVWASQSNGLACGAELPTLSVLSTDQTFREVPEGQEVSVSGLSMYKLMRLRGLGVRVSTASSCSLAGSDYMLSPVSADLKFAHVPSDQILRMRLEVAMEEIAEVTLLRSQVKHLQAVHAAVWEEAARLRALLVPAEEERSIFSDVSASTAEYGRLYERCLLFQRRLAGGEARPLSPAELERLQLLEDALSARLLARQRWLVHGRLEALHEASRRQQRACGPAAAPEAGLLQLVSGYLGAPPPSRPPVEPGRAVLLSPEARQQLLADLEEDASMVEAVDLPQRMKFEFILGKMAVELIDDRWPEEVRRQLLSLTLQEAHWNVDADVATDSLGQDSVAWRVECCLSYFRALHSSKRKQTMLRFCPGALPACGAAQEAAASTRLVLESRPEAGASLLRLLFRFEPLEVHLLPGALEQLLEFVWPPEAPSGLCLAAPPPGVCFEDVVDMSKELVVAHASTAKEVAKRVCEQIPGRIHLDVKVASPIVHVPVSGLGTAVFSLGEMRLVMPEPCDYYDLVFGIDLDHTRLQSTTTHGESFNMLQPVHLHLDFQCRALEDETCLDVQVRVDEVKLSLAPQALQILLAVPMAAADIMREAEPTPRPQGAAQPATEGAPADGVAAGLWPTGEALRQRASELAREVLGEDAGAVEAAARRLAEVREKQFRTTLAVLVGDLDVSLADSSSPVAWLHLRLLPPGMQLVCQMYPYIVSLSLDGAVLEAEMLNPRASEREPVVESFPFSLQMALTPTGTEDSALHVVVMGLGPLLLNVKPSMVDTACRILPLFTSSVLQASPLRPSGGGEPRPATAAGAPAAGPQPGTYRVANLCDYPLELELRPRHGERLVVEARPTGSSFESLDDRVPSGPAPALRVRVPGCPWSEPLAWEPGAAAAVPGGGAVAEVLAVGPASRLLLLGMCLRLHNRTDLALALRFHDASQREVLMVDVPGSAVCDAALLGWAQPEGARAEHALAGVGAPGSRRPSQDGSVVLLPNAVCAVPAAALQRGAARTWLSARPVGRDLCFCDAVQVGSGVACCLVDCRPAGEAAGGASSVSIVCECGPQAALSALGDALVATVMLRPVLSLMNALPVDDVSVAYADGAAAQSDGPRWREVRLPRLRRLDLYSPAVLLHDRGLLVRVRLGDGAPWSDTASLASGAFAEAPASAECSSSHTLQARQHADGAAAAVLVEAVHGDARCRGRCGVRLSCPCWLADRSGLGASLGLALRLCHRGADLPRCREGVSLLPGGCLEEGLGLSLRSSCGGEALAERAGVHVPASWSCLSWSTPCGPFVFCLQTDDLSAEDLFGAQCQVVTLRPRLVLTNAADCDLDVHLSGGQVLRLAAGQSCESHWGVEHGDEDSPATSLRFRPAGRGSWSGQVACSDAAAGSAPLALPSDGAGAAGFEAWTADVAPVRGALAVSFRRGSDFVAECRAPGVHASVRTLDARGVTTEAPLPQGSSVELGWAQPSSDCNGRAVILVIGGSTHHVGDIRCSMRRDIPEHRLAIVVAHRGARTVLSLLDSGDSALSESGFQSSWVSRLELRLGHLGVSLIAETPQPRELLFVHLGLLRAELRQLEEGVQQLRLAVSEARVDCQLPGRVDASSTDWRRDNSLGLLQREQPATVFANRGEGGRPCLSLLLQVAGSAGELLLPCAEVALDAADLTVDDGWVRPLVDFWGQLTCRAAVSPGTCVREVLAAAGRPIAEGYTPPPMPLVFQVDALSISSVRLTVWCLLRLRGARFLPRHLRTALQVLSLSGQFALDGATLVLPSRRLPAHRGSFSDFARGLLSEYTANLLSAAGMCLGKSSLLNLPRVPLKIWGTAVSYLSDSVGLAASEASSLLDHCTLDQGYVARQRRLRGEKQIHSIGSGVAEAGKSLAQGVEGLFDVVRKPVEGAQRNGIGGLLAGVGRGVAGSFVKPISKVGQAISDVGSGVAAQATPDTQAARRRRERSRQRPPRLLFSSHGLIRPWSALEAAVLQAFGPALAAGIEEVIPLTQHGPVRTVLLLFPQRLLVAEVEVQSEAHGAAAPWTATEPGGSVTEGASAARIHGGSRPSGSQQRTSGMQVAHPRGLAQIPALLNEMDEAALKLLWQALKPINTLVYGVQDLERHISGRAPEASRPPGSQHAAARRRPRELRFADLAAVTAAAQGDVVSLEDVRGNAIVLPLFAAPLDGACREGVAAGLRAALARPDRRACWGDLRSALRAQRRAAGARAAASCGLGAEATAAPPAPESAGGGVLEVWEVQRRVPPSGEWRCPWLATDHELRWRWVDAAGRRHPQLPPELPCREASALCSPPCRLDPLFRWTSTWAVREDPGAGTGGWRYGLLWSSATWDAQPGLFNVLRRRKWTRTFT</sequence>
<feature type="region of interest" description="Disordered" evidence="3">
    <location>
        <begin position="2096"/>
        <end position="2121"/>
    </location>
</feature>
<accession>A0ABN9YCS0</accession>
<evidence type="ECO:0000256" key="3">
    <source>
        <dbReference type="SAM" id="MobiDB-lite"/>
    </source>
</evidence>
<keyword evidence="2" id="KW-0175">Coiled coil</keyword>
<feature type="region of interest" description="Disordered" evidence="3">
    <location>
        <begin position="767"/>
        <end position="788"/>
    </location>
</feature>
<dbReference type="PANTHER" id="PTHR16166:SF93">
    <property type="entry name" value="INTERMEMBRANE LIPID TRANSFER PROTEIN VPS13"/>
    <property type="match status" value="1"/>
</dbReference>
<feature type="coiled-coil region" evidence="2">
    <location>
        <begin position="110"/>
        <end position="138"/>
    </location>
</feature>
<evidence type="ECO:0000256" key="1">
    <source>
        <dbReference type="ARBA" id="ARBA00006545"/>
    </source>
</evidence>
<proteinExistence type="inferred from homology"/>
<feature type="compositionally biased region" description="Low complexity" evidence="3">
    <location>
        <begin position="972"/>
        <end position="986"/>
    </location>
</feature>
<feature type="coiled-coil region" evidence="2">
    <location>
        <begin position="1731"/>
        <end position="1758"/>
    </location>
</feature>
<feature type="region of interest" description="Disordered" evidence="3">
    <location>
        <begin position="2193"/>
        <end position="2228"/>
    </location>
</feature>
<dbReference type="EMBL" id="CAUYUJ010022427">
    <property type="protein sequence ID" value="CAK0910584.1"/>
    <property type="molecule type" value="Genomic_DNA"/>
</dbReference>
<comment type="caution">
    <text evidence="4">The sequence shown here is derived from an EMBL/GenBank/DDBJ whole genome shotgun (WGS) entry which is preliminary data.</text>
</comment>
<dbReference type="PANTHER" id="PTHR16166">
    <property type="entry name" value="VACUOLAR PROTEIN SORTING-ASSOCIATED PROTEIN VPS13"/>
    <property type="match status" value="1"/>
</dbReference>
<evidence type="ECO:0000256" key="2">
    <source>
        <dbReference type="SAM" id="Coils"/>
    </source>
</evidence>
<evidence type="ECO:0000313" key="5">
    <source>
        <dbReference type="Proteomes" id="UP001189429"/>
    </source>
</evidence>
<feature type="region of interest" description="Disordered" evidence="3">
    <location>
        <begin position="2277"/>
        <end position="2296"/>
    </location>
</feature>
<dbReference type="InterPro" id="IPR026847">
    <property type="entry name" value="VPS13"/>
</dbReference>
<feature type="region of interest" description="Disordered" evidence="3">
    <location>
        <begin position="964"/>
        <end position="986"/>
    </location>
</feature>
<evidence type="ECO:0000313" key="4">
    <source>
        <dbReference type="EMBL" id="CAK0910584.1"/>
    </source>
</evidence>
<name>A0ABN9YCS0_9DINO</name>
<gene>
    <name evidence="4" type="ORF">PCOR1329_LOCUS84735</name>
</gene>
<comment type="similarity">
    <text evidence="1">Belongs to the VPS13 family.</text>
</comment>
<organism evidence="4 5">
    <name type="scientific">Prorocentrum cordatum</name>
    <dbReference type="NCBI Taxonomy" id="2364126"/>
    <lineage>
        <taxon>Eukaryota</taxon>
        <taxon>Sar</taxon>
        <taxon>Alveolata</taxon>
        <taxon>Dinophyceae</taxon>
        <taxon>Prorocentrales</taxon>
        <taxon>Prorocentraceae</taxon>
        <taxon>Prorocentrum</taxon>
    </lineage>
</organism>
<feature type="compositionally biased region" description="Basic residues" evidence="3">
    <location>
        <begin position="2109"/>
        <end position="2120"/>
    </location>
</feature>
<reference evidence="4" key="1">
    <citation type="submission" date="2023-10" db="EMBL/GenBank/DDBJ databases">
        <authorList>
            <person name="Chen Y."/>
            <person name="Shah S."/>
            <person name="Dougan E. K."/>
            <person name="Thang M."/>
            <person name="Chan C."/>
        </authorList>
    </citation>
    <scope>NUCLEOTIDE SEQUENCE [LARGE SCALE GENOMIC DNA]</scope>
</reference>